<evidence type="ECO:0008006" key="3">
    <source>
        <dbReference type="Google" id="ProtNLM"/>
    </source>
</evidence>
<protein>
    <recommendedName>
        <fullName evidence="3">Coiled-coil domain-containing protein 127</fullName>
    </recommendedName>
</protein>
<dbReference type="EMBL" id="IACL01024387">
    <property type="protein sequence ID" value="LAB02362.1"/>
    <property type="molecule type" value="Transcribed_RNA"/>
</dbReference>
<dbReference type="EMBL" id="IACL01024386">
    <property type="protein sequence ID" value="LAB02359.1"/>
    <property type="molecule type" value="Transcribed_RNA"/>
</dbReference>
<organism evidence="2">
    <name type="scientific">Micrurus paraensis</name>
    <dbReference type="NCBI Taxonomy" id="1970185"/>
    <lineage>
        <taxon>Eukaryota</taxon>
        <taxon>Metazoa</taxon>
        <taxon>Chordata</taxon>
        <taxon>Craniata</taxon>
        <taxon>Vertebrata</taxon>
        <taxon>Euteleostomi</taxon>
        <taxon>Lepidosauria</taxon>
        <taxon>Squamata</taxon>
        <taxon>Bifurcata</taxon>
        <taxon>Unidentata</taxon>
        <taxon>Episquamata</taxon>
        <taxon>Toxicofera</taxon>
        <taxon>Serpentes</taxon>
        <taxon>Colubroidea</taxon>
        <taxon>Elapidae</taxon>
        <taxon>Elapinae</taxon>
        <taxon>Micrurus</taxon>
    </lineage>
</organism>
<dbReference type="AlphaFoldDB" id="A0A2D4K0V9"/>
<feature type="coiled-coil region" evidence="1">
    <location>
        <begin position="79"/>
        <end position="138"/>
    </location>
</feature>
<dbReference type="PANTHER" id="PTHR31958:SF2">
    <property type="entry name" value="COILED-COIL DOMAIN-CONTAINING PROTEIN 127"/>
    <property type="match status" value="1"/>
</dbReference>
<keyword evidence="1" id="KW-0175">Coiled coil</keyword>
<dbReference type="InterPro" id="IPR034607">
    <property type="entry name" value="CCDC127"/>
</dbReference>
<reference evidence="2" key="2">
    <citation type="submission" date="2017-11" db="EMBL/GenBank/DDBJ databases">
        <title>Coralsnake Venomics: Analyses of Venom Gland Transcriptomes and Proteomes of Six Brazilian Taxa.</title>
        <authorList>
            <person name="Aird S.D."/>
            <person name="Jorge da Silva N."/>
            <person name="Qiu L."/>
            <person name="Villar-Briones A."/>
            <person name="Aparecida-Saddi V."/>
            <person name="Campos-Telles M.P."/>
            <person name="Grau M."/>
            <person name="Mikheyev A.S."/>
        </authorList>
    </citation>
    <scope>NUCLEOTIDE SEQUENCE</scope>
    <source>
        <tissue evidence="2">Venom_gland</tissue>
    </source>
</reference>
<proteinExistence type="predicted"/>
<name>A0A2D4K0V9_9SAUR</name>
<evidence type="ECO:0000313" key="2">
    <source>
        <dbReference type="EMBL" id="LAB02359.1"/>
    </source>
</evidence>
<evidence type="ECO:0000256" key="1">
    <source>
        <dbReference type="SAM" id="Coils"/>
    </source>
</evidence>
<accession>A0A2D4K0V9</accession>
<sequence>MNNLNNPPPNWNIQPNARNNEDHGSKWNYALLVPMLGLAAFRWIWSRESKKEIEKEKRDVYRKFSFVQKELESKYRDIIIENRKMVAHLELELEKERNRTLSYRNALISQSYKLVEERRTLEEERTKVEQEKQILQHSGAAGALYKNCLEKEDQWQTKATILLKEFEEALMERQDMYCSLVLPRYHRLAVEKKMLAKATTNPIGLELELEDGLKDIFRYDTSCSNLLNTNKNKNGKLMWIYLRYWELSVEVRKFKKAEKIFLGNTG</sequence>
<reference evidence="2" key="1">
    <citation type="submission" date="2017-07" db="EMBL/GenBank/DDBJ databases">
        <authorList>
            <person name="Mikheyev A."/>
            <person name="Grau M."/>
        </authorList>
    </citation>
    <scope>NUCLEOTIDE SEQUENCE</scope>
    <source>
        <tissue evidence="2">Venom_gland</tissue>
    </source>
</reference>
<dbReference type="PANTHER" id="PTHR31958">
    <property type="entry name" value="COILED-COIL DOMAIN-CONTAINING PROTEIN 127"/>
    <property type="match status" value="1"/>
</dbReference>